<dbReference type="EMBL" id="CP024696">
    <property type="protein sequence ID" value="ATV52132.1"/>
    <property type="molecule type" value="Genomic_DNA"/>
</dbReference>
<reference evidence="1 2" key="1">
    <citation type="submission" date="2017-11" db="EMBL/GenBank/DDBJ databases">
        <title>Genome sequencing of Prevotella intermedia KCOM 2033.</title>
        <authorList>
            <person name="Kook J.-K."/>
            <person name="Park S.-N."/>
            <person name="Lim Y.K."/>
        </authorList>
    </citation>
    <scope>NUCLEOTIDE SEQUENCE [LARGE SCALE GENOMIC DNA]</scope>
    <source>
        <strain evidence="1 2">KCOM 2033</strain>
    </source>
</reference>
<protein>
    <submittedName>
        <fullName evidence="1">Uncharacterized protein</fullName>
    </submittedName>
</protein>
<dbReference type="Proteomes" id="UP000229323">
    <property type="component" value="Chromosome"/>
</dbReference>
<gene>
    <name evidence="1" type="ORF">CTM50_03125</name>
</gene>
<accession>A0A2D3N9V9</accession>
<proteinExistence type="predicted"/>
<organism evidence="1 2">
    <name type="scientific">Prevotella intermedia</name>
    <dbReference type="NCBI Taxonomy" id="28131"/>
    <lineage>
        <taxon>Bacteria</taxon>
        <taxon>Pseudomonadati</taxon>
        <taxon>Bacteroidota</taxon>
        <taxon>Bacteroidia</taxon>
        <taxon>Bacteroidales</taxon>
        <taxon>Prevotellaceae</taxon>
        <taxon>Prevotella</taxon>
    </lineage>
</organism>
<dbReference type="AlphaFoldDB" id="A0A2D3N9V9"/>
<evidence type="ECO:0000313" key="2">
    <source>
        <dbReference type="Proteomes" id="UP000229323"/>
    </source>
</evidence>
<name>A0A2D3N9V9_PREIN</name>
<evidence type="ECO:0000313" key="1">
    <source>
        <dbReference type="EMBL" id="ATV52132.1"/>
    </source>
</evidence>
<sequence length="62" mass="7352">MQGKSGCFGVQKSRFRNVKTKLLFFKGIFFTKRGWFQVSVWSRKMESNLLAVARYGNKIRWT</sequence>